<dbReference type="Proteomes" id="UP001172155">
    <property type="component" value="Unassembled WGS sequence"/>
</dbReference>
<name>A0AA40EL96_9PEZI</name>
<feature type="transmembrane region" description="Helical" evidence="7">
    <location>
        <begin position="210"/>
        <end position="231"/>
    </location>
</feature>
<evidence type="ECO:0000313" key="8">
    <source>
        <dbReference type="EMBL" id="KAK0741415.1"/>
    </source>
</evidence>
<dbReference type="InterPro" id="IPR002293">
    <property type="entry name" value="AA/rel_permease1"/>
</dbReference>
<feature type="transmembrane region" description="Helical" evidence="7">
    <location>
        <begin position="457"/>
        <end position="477"/>
    </location>
</feature>
<dbReference type="Pfam" id="PF13520">
    <property type="entry name" value="AA_permease_2"/>
    <property type="match status" value="1"/>
</dbReference>
<feature type="transmembrane region" description="Helical" evidence="7">
    <location>
        <begin position="346"/>
        <end position="371"/>
    </location>
</feature>
<keyword evidence="3 7" id="KW-1133">Transmembrane helix</keyword>
<evidence type="ECO:0000313" key="9">
    <source>
        <dbReference type="Proteomes" id="UP001172155"/>
    </source>
</evidence>
<feature type="transmembrane region" description="Helical" evidence="7">
    <location>
        <begin position="64"/>
        <end position="88"/>
    </location>
</feature>
<feature type="transmembrane region" description="Helical" evidence="7">
    <location>
        <begin position="392"/>
        <end position="414"/>
    </location>
</feature>
<comment type="subcellular location">
    <subcellularLocation>
        <location evidence="1">Membrane</location>
        <topology evidence="1">Multi-pass membrane protein</topology>
    </subcellularLocation>
</comment>
<evidence type="ECO:0000256" key="3">
    <source>
        <dbReference type="ARBA" id="ARBA00022989"/>
    </source>
</evidence>
<feature type="transmembrane region" description="Helical" evidence="7">
    <location>
        <begin position="426"/>
        <end position="445"/>
    </location>
</feature>
<dbReference type="Gene3D" id="1.20.1740.10">
    <property type="entry name" value="Amino acid/polyamine transporter I"/>
    <property type="match status" value="1"/>
</dbReference>
<dbReference type="GO" id="GO:0016491">
    <property type="term" value="F:oxidoreductase activity"/>
    <property type="evidence" value="ECO:0007669"/>
    <property type="project" value="InterPro"/>
</dbReference>
<feature type="transmembrane region" description="Helical" evidence="7">
    <location>
        <begin position="94"/>
        <end position="116"/>
    </location>
</feature>
<organism evidence="8 9">
    <name type="scientific">Schizothecium vesticola</name>
    <dbReference type="NCBI Taxonomy" id="314040"/>
    <lineage>
        <taxon>Eukaryota</taxon>
        <taxon>Fungi</taxon>
        <taxon>Dikarya</taxon>
        <taxon>Ascomycota</taxon>
        <taxon>Pezizomycotina</taxon>
        <taxon>Sordariomycetes</taxon>
        <taxon>Sordariomycetidae</taxon>
        <taxon>Sordariales</taxon>
        <taxon>Schizotheciaceae</taxon>
        <taxon>Schizothecium</taxon>
    </lineage>
</organism>
<dbReference type="EMBL" id="JAUKUD010000006">
    <property type="protein sequence ID" value="KAK0741415.1"/>
    <property type="molecule type" value="Genomic_DNA"/>
</dbReference>
<reference evidence="8" key="1">
    <citation type="submission" date="2023-06" db="EMBL/GenBank/DDBJ databases">
        <title>Genome-scale phylogeny and comparative genomics of the fungal order Sordariales.</title>
        <authorList>
            <consortium name="Lawrence Berkeley National Laboratory"/>
            <person name="Hensen N."/>
            <person name="Bonometti L."/>
            <person name="Westerberg I."/>
            <person name="Brannstrom I.O."/>
            <person name="Guillou S."/>
            <person name="Cros-Aarteil S."/>
            <person name="Calhoun S."/>
            <person name="Haridas S."/>
            <person name="Kuo A."/>
            <person name="Mondo S."/>
            <person name="Pangilinan J."/>
            <person name="Riley R."/>
            <person name="LaButti K."/>
            <person name="Andreopoulos B."/>
            <person name="Lipzen A."/>
            <person name="Chen C."/>
            <person name="Yanf M."/>
            <person name="Daum C."/>
            <person name="Ng V."/>
            <person name="Clum A."/>
            <person name="Steindorff A."/>
            <person name="Ohm R."/>
            <person name="Martin F."/>
            <person name="Silar P."/>
            <person name="Natvig D."/>
            <person name="Lalanne C."/>
            <person name="Gautier V."/>
            <person name="Ament-velasquez S.L."/>
            <person name="Kruys A."/>
            <person name="Hutchinson M.I."/>
            <person name="Powell A.J."/>
            <person name="Barry K."/>
            <person name="Miller A.N."/>
            <person name="Grigoriev I.V."/>
            <person name="Debuchy R."/>
            <person name="Gladieux P."/>
            <person name="Thoren M.H."/>
            <person name="Johannesson H."/>
        </authorList>
    </citation>
    <scope>NUCLEOTIDE SEQUENCE</scope>
    <source>
        <strain evidence="8">SMH3187-1</strain>
    </source>
</reference>
<evidence type="ECO:0000256" key="7">
    <source>
        <dbReference type="SAM" id="Phobius"/>
    </source>
</evidence>
<evidence type="ECO:0000256" key="1">
    <source>
        <dbReference type="ARBA" id="ARBA00004141"/>
    </source>
</evidence>
<evidence type="ECO:0000256" key="5">
    <source>
        <dbReference type="ARBA" id="ARBA00023604"/>
    </source>
</evidence>
<accession>A0AA40EL96</accession>
<feature type="compositionally biased region" description="Low complexity" evidence="6">
    <location>
        <begin position="22"/>
        <end position="33"/>
    </location>
</feature>
<comment type="similarity">
    <text evidence="5">Belongs to the asaB hydroxylase/desaturase family.</text>
</comment>
<dbReference type="AlphaFoldDB" id="A0AA40EL96"/>
<feature type="transmembrane region" description="Helical" evidence="7">
    <location>
        <begin position="489"/>
        <end position="510"/>
    </location>
</feature>
<dbReference type="PANTHER" id="PTHR11785:SF532">
    <property type="entry name" value="TRANSPORTER, PUTATIVE (EUROFUNG)-RELATED"/>
    <property type="match status" value="1"/>
</dbReference>
<gene>
    <name evidence="8" type="ORF">B0T18DRAFT_440691</name>
</gene>
<dbReference type="GO" id="GO:0015179">
    <property type="term" value="F:L-amino acid transmembrane transporter activity"/>
    <property type="evidence" value="ECO:0007669"/>
    <property type="project" value="TreeGrafter"/>
</dbReference>
<feature type="transmembrane region" description="Helical" evidence="7">
    <location>
        <begin position="255"/>
        <end position="275"/>
    </location>
</feature>
<dbReference type="PANTHER" id="PTHR11785">
    <property type="entry name" value="AMINO ACID TRANSPORTER"/>
    <property type="match status" value="1"/>
</dbReference>
<keyword evidence="2 7" id="KW-0812">Transmembrane</keyword>
<protein>
    <submittedName>
        <fullName evidence="8">Amino acid permease-domain-containing protein</fullName>
    </submittedName>
</protein>
<keyword evidence="4 7" id="KW-0472">Membrane</keyword>
<feature type="transmembrane region" description="Helical" evidence="7">
    <location>
        <begin position="296"/>
        <end position="317"/>
    </location>
</feature>
<feature type="transmembrane region" description="Helical" evidence="7">
    <location>
        <begin position="181"/>
        <end position="198"/>
    </location>
</feature>
<evidence type="ECO:0000256" key="6">
    <source>
        <dbReference type="SAM" id="MobiDB-lite"/>
    </source>
</evidence>
<evidence type="ECO:0000256" key="4">
    <source>
        <dbReference type="ARBA" id="ARBA00023136"/>
    </source>
</evidence>
<keyword evidence="9" id="KW-1185">Reference proteome</keyword>
<proteinExistence type="inferred from homology"/>
<sequence length="772" mass="85194">MTAPETLVPPSPDETAPLLRKPTTSSSTTSTDTTPPPPLHRTLEDDVLPETSVAGRTLGWSSAYILLISRVIGSGIFATPGTIAASVGSIGLSLLLWVLGAVIAWWGLAVSLEFGCMLPRSGGDKVYLEFTYRRPRFLASTLIAVQAVVLGFTASNCIVFGEYVLFAAGRAPAEHRVEVRLLAVGLMTGITVIHGCFYKTGILIQNVLGFVKIGLVVFMISASAFVVATGYRPHVGEGAPSTFPSTWEGLWEGSVWNWGIVSTALFKVFYSYAGLGNLNNVLNEVRDPVRTLRSAATTALGTACLLYFLVNVAYFLVVPLEEVKESGELIAALFFAKVFGSRFGSVFLPLAVATSAVGNVMVVTFALARLNQEIARQGFLPFGDFLSSSKPFGAPLGGLIVHCIPSIVVISIPADNIYSFILDVEAYPAQFFSLATSIGLVWLRWERPDLKRPYKAFLPAVWGRILLSLALIAAPFVTREGEDSGAHLFRVTYALVGISIILFGVIYWFFLARLLPKWGGYQLEEAVETLADETYFRPTFPLKVTVTDITGNEPHYTLDSHGFQLYHHTSKEKDFVDDEKIKAEYYPETEQLLKDATGASRIFIFDHTIRRQPKDSRDGGPVRPLRGPVQRVHIDQSYTASISRVAHHLPDEAEALLQKRFQIINVWRPIKTILKDPLAVADAHSVPESDLVRVGLIYPNRRGETFTVRPNEGHRWYFKYAQRPDEVTLIKCFDTVDEPGVARRVPHTAFVDPSEEGKESRESIEVRALVFY</sequence>
<comment type="caution">
    <text evidence="8">The sequence shown here is derived from an EMBL/GenBank/DDBJ whole genome shotgun (WGS) entry which is preliminary data.</text>
</comment>
<feature type="region of interest" description="Disordered" evidence="6">
    <location>
        <begin position="1"/>
        <end position="46"/>
    </location>
</feature>
<dbReference type="InterPro" id="IPR050598">
    <property type="entry name" value="AminoAcid_Transporter"/>
</dbReference>
<dbReference type="GO" id="GO:0016020">
    <property type="term" value="C:membrane"/>
    <property type="evidence" value="ECO:0007669"/>
    <property type="project" value="UniProtKB-SubCell"/>
</dbReference>
<feature type="transmembrane region" description="Helical" evidence="7">
    <location>
        <begin position="137"/>
        <end position="161"/>
    </location>
</feature>
<dbReference type="InterPro" id="IPR044053">
    <property type="entry name" value="AsaB-like"/>
</dbReference>
<evidence type="ECO:0000256" key="2">
    <source>
        <dbReference type="ARBA" id="ARBA00022692"/>
    </source>
</evidence>
<dbReference type="NCBIfam" id="NF041278">
    <property type="entry name" value="CmcJ_NvfI_EfuI"/>
    <property type="match status" value="1"/>
</dbReference>